<sequence length="63" mass="7358">MIFKLIVILLVFTNRRKGIEQINCIKTEKIINSFDVRLDKKRANSDGNWLLGRRLDGLTVEQI</sequence>
<organism evidence="1 2">
    <name type="scientific">Vibrio tubiashii ATCC 19109</name>
    <dbReference type="NCBI Taxonomy" id="1051646"/>
    <lineage>
        <taxon>Bacteria</taxon>
        <taxon>Pseudomonadati</taxon>
        <taxon>Pseudomonadota</taxon>
        <taxon>Gammaproteobacteria</taxon>
        <taxon>Vibrionales</taxon>
        <taxon>Vibrionaceae</taxon>
        <taxon>Vibrio</taxon>
        <taxon>Vibrio oreintalis group</taxon>
    </lineage>
</organism>
<dbReference type="KEGG" id="vtu:IX91_19160"/>
<name>A0A0A0SI54_9VIBR</name>
<dbReference type="Proteomes" id="UP000030071">
    <property type="component" value="Chromosome 2"/>
</dbReference>
<accession>A0A0A0SI54</accession>
<gene>
    <name evidence="1" type="ORF">IX91_19160</name>
</gene>
<reference evidence="1 2" key="1">
    <citation type="submission" date="2014-08" db="EMBL/GenBank/DDBJ databases">
        <title>First Complete Genome Sequence of the Shellfish Pathogen Vibrio tubiashii.</title>
        <authorList>
            <person name="Richards G.P."/>
            <person name="Needleman D.S."/>
            <person name="Watson M.A."/>
            <person name="Bono J.L."/>
        </authorList>
    </citation>
    <scope>NUCLEOTIDE SEQUENCE [LARGE SCALE GENOMIC DNA]</scope>
    <source>
        <strain evidence="1 2">ATCC 19109</strain>
    </source>
</reference>
<evidence type="ECO:0000313" key="2">
    <source>
        <dbReference type="Proteomes" id="UP000030071"/>
    </source>
</evidence>
<dbReference type="HOGENOM" id="CLU_2884792_0_0_6"/>
<evidence type="ECO:0000313" key="1">
    <source>
        <dbReference type="EMBL" id="AIW16220.1"/>
    </source>
</evidence>
<protein>
    <submittedName>
        <fullName evidence="1">Uncharacterized protein</fullName>
    </submittedName>
</protein>
<proteinExistence type="predicted"/>
<dbReference type="AlphaFoldDB" id="A0A0A0SI54"/>
<dbReference type="EMBL" id="CP009355">
    <property type="protein sequence ID" value="AIW16220.1"/>
    <property type="molecule type" value="Genomic_DNA"/>
</dbReference>